<evidence type="ECO:0000313" key="2">
    <source>
        <dbReference type="EMBL" id="CAB4573827.1"/>
    </source>
</evidence>
<dbReference type="AlphaFoldDB" id="A0A6J6ECJ4"/>
<dbReference type="SMART" id="SM00507">
    <property type="entry name" value="HNHc"/>
    <property type="match status" value="1"/>
</dbReference>
<dbReference type="Pfam" id="PF01844">
    <property type="entry name" value="HNH"/>
    <property type="match status" value="1"/>
</dbReference>
<dbReference type="Gene3D" id="1.10.30.50">
    <property type="match status" value="1"/>
</dbReference>
<gene>
    <name evidence="2" type="ORF">UFOPK1493_02577</name>
</gene>
<organism evidence="2">
    <name type="scientific">freshwater metagenome</name>
    <dbReference type="NCBI Taxonomy" id="449393"/>
    <lineage>
        <taxon>unclassified sequences</taxon>
        <taxon>metagenomes</taxon>
        <taxon>ecological metagenomes</taxon>
    </lineage>
</organism>
<dbReference type="InterPro" id="IPR003615">
    <property type="entry name" value="HNH_nuc"/>
</dbReference>
<evidence type="ECO:0000259" key="1">
    <source>
        <dbReference type="SMART" id="SM00507"/>
    </source>
</evidence>
<proteinExistence type="predicted"/>
<sequence length="434" mass="47538">MAVVTAVTELTELLGFVGGPGDGSTEGLAGRLRGLTRLARVVEAVEAATVLELVGVAEADVSVVVEQVVAGSTCRSLSVAGRVVERARVVSGWPDVWSAWSTGALSAGHVDVLVRARRGLPKALRQRFDEQTGVLAAGGGVPVEEFRDRVNAVVRELEADDGVGRLARQKRRTRVRAWTDRDGMWNLHGRFDPERGLVLSELLRRRTEHVFRTGDHPVGDEMPDDPVERHGWFQAIALEQLMTGTAHTNGDSSTGGVEVVVTIDERTLLEGRHAGSRVDAGGHDVPVEVLRRLARCARLTPVVLDEHGVAVRVGRPVWDLATVRDSLARPVQLNHGRSRRHASKAQRRALRAMYRHCAIPGCRVPIDRTQAHHVDHWEHGGRTDLSRLIALCPHHHDRLHAEGWDLELGPDRSLTIRRNGHVIMTTGPPAGQWA</sequence>
<accession>A0A6J6ECJ4</accession>
<dbReference type="CDD" id="cd00085">
    <property type="entry name" value="HNHc"/>
    <property type="match status" value="1"/>
</dbReference>
<name>A0A6J6ECJ4_9ZZZZ</name>
<dbReference type="GO" id="GO:0004519">
    <property type="term" value="F:endonuclease activity"/>
    <property type="evidence" value="ECO:0007669"/>
    <property type="project" value="InterPro"/>
</dbReference>
<dbReference type="EMBL" id="CAEZSR010000110">
    <property type="protein sequence ID" value="CAB4573827.1"/>
    <property type="molecule type" value="Genomic_DNA"/>
</dbReference>
<dbReference type="GO" id="GO:0003676">
    <property type="term" value="F:nucleic acid binding"/>
    <property type="evidence" value="ECO:0007669"/>
    <property type="project" value="InterPro"/>
</dbReference>
<reference evidence="2" key="1">
    <citation type="submission" date="2020-05" db="EMBL/GenBank/DDBJ databases">
        <authorList>
            <person name="Chiriac C."/>
            <person name="Salcher M."/>
            <person name="Ghai R."/>
            <person name="Kavagutti S V."/>
        </authorList>
    </citation>
    <scope>NUCLEOTIDE SEQUENCE</scope>
</reference>
<dbReference type="GO" id="GO:0008270">
    <property type="term" value="F:zinc ion binding"/>
    <property type="evidence" value="ECO:0007669"/>
    <property type="project" value="InterPro"/>
</dbReference>
<protein>
    <submittedName>
        <fullName evidence="2">Unannotated protein</fullName>
    </submittedName>
</protein>
<dbReference type="InterPro" id="IPR002711">
    <property type="entry name" value="HNH"/>
</dbReference>
<feature type="domain" description="HNH nuclease" evidence="1">
    <location>
        <begin position="345"/>
        <end position="397"/>
    </location>
</feature>